<protein>
    <recommendedName>
        <fullName evidence="4">DUF948 domain-containing protein</fullName>
    </recommendedName>
</protein>
<reference evidence="2 3" key="1">
    <citation type="submission" date="2023-04" db="EMBL/GenBank/DDBJ databases">
        <title>Fusibacter bizertensis strain WBS, isolated from littoral bottom sediments of the Arctic seas - biochemical and genomic analysis.</title>
        <authorList>
            <person name="Brioukhanov A.L."/>
        </authorList>
    </citation>
    <scope>NUCLEOTIDE SEQUENCE [LARGE SCALE GENOMIC DNA]</scope>
    <source>
        <strain evidence="2 3">WBS</strain>
    </source>
</reference>
<keyword evidence="1" id="KW-0812">Transmembrane</keyword>
<accession>A0ABT6NDG9</accession>
<evidence type="ECO:0008006" key="4">
    <source>
        <dbReference type="Google" id="ProtNLM"/>
    </source>
</evidence>
<evidence type="ECO:0000313" key="3">
    <source>
        <dbReference type="Proteomes" id="UP001158045"/>
    </source>
</evidence>
<feature type="transmembrane region" description="Helical" evidence="1">
    <location>
        <begin position="12"/>
        <end position="32"/>
    </location>
</feature>
<sequence>MDNQLVITVKDLLLFVLWGALVTLFVYLILILRRALKIVKSVNKVIDENRENIDSTLNVVPDLSKHIEVITGEVAHDVQSFRTTIDNIAGTTESVSGTIKENQSFVSGLSSFLHTMSIGKALYDKYFGGKMKDIKETIDEVNETFEDKTSQGEEQL</sequence>
<evidence type="ECO:0000256" key="1">
    <source>
        <dbReference type="SAM" id="Phobius"/>
    </source>
</evidence>
<dbReference type="Proteomes" id="UP001158045">
    <property type="component" value="Unassembled WGS sequence"/>
</dbReference>
<proteinExistence type="predicted"/>
<evidence type="ECO:0000313" key="2">
    <source>
        <dbReference type="EMBL" id="MDH8678469.1"/>
    </source>
</evidence>
<dbReference type="EMBL" id="JARYZI010000006">
    <property type="protein sequence ID" value="MDH8678469.1"/>
    <property type="molecule type" value="Genomic_DNA"/>
</dbReference>
<keyword evidence="1" id="KW-1133">Transmembrane helix</keyword>
<organism evidence="2 3">
    <name type="scientific">Fusibacter bizertensis</name>
    <dbReference type="NCBI Taxonomy" id="1488331"/>
    <lineage>
        <taxon>Bacteria</taxon>
        <taxon>Bacillati</taxon>
        <taxon>Bacillota</taxon>
        <taxon>Clostridia</taxon>
        <taxon>Eubacteriales</taxon>
        <taxon>Eubacteriales Family XII. Incertae Sedis</taxon>
        <taxon>Fusibacter</taxon>
    </lineage>
</organism>
<gene>
    <name evidence="2" type="ORF">QE109_09950</name>
</gene>
<name>A0ABT6NDG9_9FIRM</name>
<dbReference type="RefSeq" id="WP_281094318.1">
    <property type="nucleotide sequence ID" value="NZ_JARYZI010000006.1"/>
</dbReference>
<comment type="caution">
    <text evidence="2">The sequence shown here is derived from an EMBL/GenBank/DDBJ whole genome shotgun (WGS) entry which is preliminary data.</text>
</comment>
<keyword evidence="3" id="KW-1185">Reference proteome</keyword>
<keyword evidence="1" id="KW-0472">Membrane</keyword>